<evidence type="ECO:0000313" key="6">
    <source>
        <dbReference type="Proteomes" id="UP001197795"/>
    </source>
</evidence>
<dbReference type="PROSITE" id="PS50110">
    <property type="entry name" value="RESPONSE_REGULATORY"/>
    <property type="match status" value="1"/>
</dbReference>
<gene>
    <name evidence="5" type="ORF">LKD75_12215</name>
</gene>
<dbReference type="RefSeq" id="WP_022312756.1">
    <property type="nucleotide sequence ID" value="NZ_JAJEPV010000030.1"/>
</dbReference>
<accession>A0AAE3A5B6</accession>
<keyword evidence="3" id="KW-0597">Phosphoprotein</keyword>
<evidence type="ECO:0000256" key="2">
    <source>
        <dbReference type="ARBA" id="ARBA00024867"/>
    </source>
</evidence>
<dbReference type="InterPro" id="IPR001789">
    <property type="entry name" value="Sig_transdc_resp-reg_receiver"/>
</dbReference>
<evidence type="ECO:0000259" key="4">
    <source>
        <dbReference type="PROSITE" id="PS50110"/>
    </source>
</evidence>
<dbReference type="Gene3D" id="3.40.50.2300">
    <property type="match status" value="1"/>
</dbReference>
<protein>
    <recommendedName>
        <fullName evidence="1">Stage 0 sporulation protein A homolog</fullName>
    </recommendedName>
</protein>
<comment type="function">
    <text evidence="2">May play the central regulatory role in sporulation. It may be an element of the effector pathway responsible for the activation of sporulation genes in response to nutritional stress. Spo0A may act in concert with spo0H (a sigma factor) to control the expression of some genes that are critical to the sporulation process.</text>
</comment>
<dbReference type="SUPFAM" id="SSF52172">
    <property type="entry name" value="CheY-like"/>
    <property type="match status" value="1"/>
</dbReference>
<evidence type="ECO:0000256" key="1">
    <source>
        <dbReference type="ARBA" id="ARBA00018672"/>
    </source>
</evidence>
<reference evidence="5 6" key="1">
    <citation type="submission" date="2021-10" db="EMBL/GenBank/DDBJ databases">
        <title>Anaerobic single-cell dispensing facilitates the cultivation of human gut bacteria.</title>
        <authorList>
            <person name="Afrizal A."/>
        </authorList>
    </citation>
    <scope>NUCLEOTIDE SEQUENCE [LARGE SCALE GENOMIC DNA]</scope>
    <source>
        <strain evidence="5 6">CLA-AA-H273</strain>
    </source>
</reference>
<dbReference type="Proteomes" id="UP001197795">
    <property type="component" value="Unassembled WGS sequence"/>
</dbReference>
<evidence type="ECO:0000256" key="3">
    <source>
        <dbReference type="PROSITE-ProRule" id="PRU00169"/>
    </source>
</evidence>
<feature type="modified residue" description="4-aspartylphosphate" evidence="3">
    <location>
        <position position="58"/>
    </location>
</feature>
<name>A0AAE3A5B6_9FIRM</name>
<dbReference type="EMBL" id="JAJEPV010000030">
    <property type="protein sequence ID" value="MCC2120340.1"/>
    <property type="molecule type" value="Genomic_DNA"/>
</dbReference>
<proteinExistence type="predicted"/>
<dbReference type="GO" id="GO:0000160">
    <property type="term" value="P:phosphorelay signal transduction system"/>
    <property type="evidence" value="ECO:0007669"/>
    <property type="project" value="InterPro"/>
</dbReference>
<evidence type="ECO:0000313" key="5">
    <source>
        <dbReference type="EMBL" id="MCC2120340.1"/>
    </source>
</evidence>
<comment type="caution">
    <text evidence="5">The sequence shown here is derived from an EMBL/GenBank/DDBJ whole genome shotgun (WGS) entry which is preliminary data.</text>
</comment>
<dbReference type="Gene3D" id="2.40.50.1020">
    <property type="entry name" value="LytTr DNA-binding domain"/>
    <property type="match status" value="1"/>
</dbReference>
<organism evidence="5 6">
    <name type="scientific">Waltera acetigignens</name>
    <dbReference type="NCBI Taxonomy" id="2981769"/>
    <lineage>
        <taxon>Bacteria</taxon>
        <taxon>Bacillati</taxon>
        <taxon>Bacillota</taxon>
        <taxon>Clostridia</taxon>
        <taxon>Lachnospirales</taxon>
        <taxon>Lachnospiraceae</taxon>
        <taxon>Waltera</taxon>
    </lineage>
</organism>
<dbReference type="InterPro" id="IPR011006">
    <property type="entry name" value="CheY-like_superfamily"/>
</dbReference>
<sequence length="235" mass="26345">MHIAVCDDNVADRKQLERLLKRESDKRAASTGIIYTDSFGNSTSLLSNPMQYDAFYIDMCLTEGITGTEVANALIAQGVNAPIVLCCSKINYREQTYPENVIFLDKPIKVAELGQSIDHALDIMSKAVPLIELREDEDTVYVTEPDILYAEEEGRNVIVTLKDGRTVKVATTAINLFSQIENHPTFFAPTVKTILNGRYMEKLGFRKVIMCDGKKFALHRDCVAYAKQLLAEYHA</sequence>
<feature type="domain" description="Response regulatory" evidence="4">
    <location>
        <begin position="2"/>
        <end position="121"/>
    </location>
</feature>
<dbReference type="AlphaFoldDB" id="A0AAE3A5B6"/>
<keyword evidence="6" id="KW-1185">Reference proteome</keyword>